<proteinExistence type="predicted"/>
<dbReference type="AlphaFoldDB" id="K0PSV7"/>
<name>K0PSV7_9HYPH</name>
<dbReference type="Proteomes" id="UP000009319">
    <property type="component" value="Unassembled WGS sequence"/>
</dbReference>
<organism evidence="1 2">
    <name type="scientific">Rhizobium mesoamericanum STM3625</name>
    <dbReference type="NCBI Taxonomy" id="1211777"/>
    <lineage>
        <taxon>Bacteria</taxon>
        <taxon>Pseudomonadati</taxon>
        <taxon>Pseudomonadota</taxon>
        <taxon>Alphaproteobacteria</taxon>
        <taxon>Hyphomicrobiales</taxon>
        <taxon>Rhizobiaceae</taxon>
        <taxon>Rhizobium/Agrobacterium group</taxon>
        <taxon>Rhizobium</taxon>
    </lineage>
</organism>
<dbReference type="HOGENOM" id="CLU_2668552_0_0_5"/>
<evidence type="ECO:0000313" key="2">
    <source>
        <dbReference type="Proteomes" id="UP000009319"/>
    </source>
</evidence>
<reference evidence="1 2" key="1">
    <citation type="journal article" date="2013" name="Genome Announc.">
        <title>Draft Genome Sequence of Rhizobium mesoamericanum STM3625, a Nitrogen-Fixing Symbiont of Mimosa pudica Isolated in French Guiana (South America).</title>
        <authorList>
            <person name="Moulin L."/>
            <person name="Mornico D."/>
            <person name="Melkonian R."/>
            <person name="Klonowska A."/>
        </authorList>
    </citation>
    <scope>NUCLEOTIDE SEQUENCE [LARGE SCALE GENOMIC DNA]</scope>
    <source>
        <strain evidence="1 2">STM3625</strain>
    </source>
</reference>
<evidence type="ECO:0000313" key="1">
    <source>
        <dbReference type="EMBL" id="CCM79826.1"/>
    </source>
</evidence>
<gene>
    <name evidence="1" type="ORF">BN77_p60001</name>
</gene>
<accession>K0PSV7</accession>
<sequence>MLSHVAAIGDFLPDDTINTSVCAAPKSNMASVHYRNTRIMCCDLPRKEKQQTRRIWTCNTPIQPSSAETPSTVCE</sequence>
<comment type="caution">
    <text evidence="1">The sequence shown here is derived from an EMBL/GenBank/DDBJ whole genome shotgun (WGS) entry which is preliminary data.</text>
</comment>
<protein>
    <submittedName>
        <fullName evidence="1">Uncharacterized protein</fullName>
    </submittedName>
</protein>
<dbReference type="EMBL" id="CANI01000071">
    <property type="protein sequence ID" value="CCM79826.1"/>
    <property type="molecule type" value="Genomic_DNA"/>
</dbReference>
<keyword evidence="2" id="KW-1185">Reference proteome</keyword>